<reference evidence="1 2" key="1">
    <citation type="submission" date="2019-07" db="EMBL/GenBank/DDBJ databases">
        <authorList>
            <person name="Jastrzebski P J."/>
            <person name="Paukszto L."/>
            <person name="Jastrzebski P J."/>
        </authorList>
    </citation>
    <scope>NUCLEOTIDE SEQUENCE [LARGE SCALE GENOMIC DNA]</scope>
    <source>
        <strain evidence="1 2">WMS-il1</strain>
    </source>
</reference>
<sequence>MIKQTNEIILEYLANECVSLDIKCVGGMTQLLPGEHSYVSLIEINPFKAVSSIVFSPCKSLPEC</sequence>
<gene>
    <name evidence="1" type="ORF">WMSIL1_LOCUS1845</name>
</gene>
<accession>A0A564Y141</accession>
<evidence type="ECO:0000313" key="2">
    <source>
        <dbReference type="Proteomes" id="UP000321570"/>
    </source>
</evidence>
<dbReference type="EMBL" id="CABIJS010000044">
    <property type="protein sequence ID" value="VUZ40769.1"/>
    <property type="molecule type" value="Genomic_DNA"/>
</dbReference>
<evidence type="ECO:0000313" key="1">
    <source>
        <dbReference type="EMBL" id="VUZ40769.1"/>
    </source>
</evidence>
<dbReference type="AlphaFoldDB" id="A0A564Y141"/>
<proteinExistence type="predicted"/>
<dbReference type="Proteomes" id="UP000321570">
    <property type="component" value="Unassembled WGS sequence"/>
</dbReference>
<protein>
    <submittedName>
        <fullName evidence="1">Uncharacterized protein</fullName>
    </submittedName>
</protein>
<keyword evidence="2" id="KW-1185">Reference proteome</keyword>
<organism evidence="1 2">
    <name type="scientific">Hymenolepis diminuta</name>
    <name type="common">Rat tapeworm</name>
    <dbReference type="NCBI Taxonomy" id="6216"/>
    <lineage>
        <taxon>Eukaryota</taxon>
        <taxon>Metazoa</taxon>
        <taxon>Spiralia</taxon>
        <taxon>Lophotrochozoa</taxon>
        <taxon>Platyhelminthes</taxon>
        <taxon>Cestoda</taxon>
        <taxon>Eucestoda</taxon>
        <taxon>Cyclophyllidea</taxon>
        <taxon>Hymenolepididae</taxon>
        <taxon>Hymenolepis</taxon>
    </lineage>
</organism>
<name>A0A564Y141_HYMDI</name>